<evidence type="ECO:0000313" key="2">
    <source>
        <dbReference type="Proteomes" id="UP000019423"/>
    </source>
</evidence>
<gene>
    <name evidence="1" type="ORF">Hsw_3052</name>
</gene>
<name>W8F3Q2_9BACT</name>
<dbReference type="HOGENOM" id="CLU_3200789_0_0_10"/>
<keyword evidence="2" id="KW-1185">Reference proteome</keyword>
<dbReference type="AlphaFoldDB" id="W8F3Q2"/>
<proteinExistence type="predicted"/>
<accession>W8F3Q2</accession>
<dbReference type="PATRIC" id="fig|1227739.3.peg.3225"/>
<sequence length="45" mass="5056">MRAAVILRSRRAFACQVWAGVGSRRGHRRLRGGRRGCSGSMYCFV</sequence>
<protein>
    <submittedName>
        <fullName evidence="1">Uncharacterized protein</fullName>
    </submittedName>
</protein>
<evidence type="ECO:0000313" key="1">
    <source>
        <dbReference type="EMBL" id="AHJ98647.1"/>
    </source>
</evidence>
<reference evidence="1 2" key="1">
    <citation type="submission" date="2014-01" db="EMBL/GenBank/DDBJ databases">
        <title>Complete genome sequence of ionizing-radiation resistance bacterium Hymenobacter swuensis DY53.</title>
        <authorList>
            <person name="Jung J.-H."/>
            <person name="Jeong S.-W."/>
            <person name="Joe M.-H."/>
            <person name="Cho y.-j."/>
            <person name="Kim M.-K."/>
            <person name="Lim S.-Y."/>
        </authorList>
    </citation>
    <scope>NUCLEOTIDE SEQUENCE [LARGE SCALE GENOMIC DNA]</scope>
    <source>
        <strain evidence="1 2">DY53</strain>
    </source>
</reference>
<dbReference type="EMBL" id="CP007145">
    <property type="protein sequence ID" value="AHJ98647.1"/>
    <property type="molecule type" value="Genomic_DNA"/>
</dbReference>
<dbReference type="Proteomes" id="UP000019423">
    <property type="component" value="Chromosome"/>
</dbReference>
<organism evidence="1 2">
    <name type="scientific">Hymenobacter swuensis DY53</name>
    <dbReference type="NCBI Taxonomy" id="1227739"/>
    <lineage>
        <taxon>Bacteria</taxon>
        <taxon>Pseudomonadati</taxon>
        <taxon>Bacteroidota</taxon>
        <taxon>Cytophagia</taxon>
        <taxon>Cytophagales</taxon>
        <taxon>Hymenobacteraceae</taxon>
        <taxon>Hymenobacter</taxon>
    </lineage>
</organism>
<dbReference type="STRING" id="1227739.Hsw_3052"/>
<dbReference type="KEGG" id="hsw:Hsw_3052"/>